<protein>
    <submittedName>
        <fullName evidence="1">Uncharacterized protein</fullName>
    </submittedName>
</protein>
<reference evidence="1" key="1">
    <citation type="submission" date="2022-07" db="EMBL/GenBank/DDBJ databases">
        <authorList>
            <person name="Otstavnykh N."/>
            <person name="Isaeva M."/>
            <person name="Bystritskaya E."/>
        </authorList>
    </citation>
    <scope>NUCLEOTIDE SEQUENCE</scope>
    <source>
        <strain evidence="1">KCTC 52189</strain>
    </source>
</reference>
<sequence length="229" mass="24355">MLQGNHGGFELYNPTAGITPIYVKTGINGYSLVVDDAGRVGVGAFTPEAALHVLRSNGTARLYVQENSAVSSPRTLLDLRNFGRPEIVMGNTSTGGEWSFGAGTNFILKQGAVGSASSAKTKLFEVKSNGDATLTGTLTTGGTTCGGGCDLVFSDDYDLPSIAEHTERMFALGHLPNVGPTSENEPINVSDKLGRMLNELEHAHIYIARQQEQMARMQAEIDALKAARH</sequence>
<dbReference type="AlphaFoldDB" id="A0AAE3WHH2"/>
<accession>A0AAE3WHH2</accession>
<dbReference type="EMBL" id="JANHAX010000006">
    <property type="protein sequence ID" value="MDQ2091907.1"/>
    <property type="molecule type" value="Genomic_DNA"/>
</dbReference>
<proteinExistence type="predicted"/>
<comment type="caution">
    <text evidence="1">The sequence shown here is derived from an EMBL/GenBank/DDBJ whole genome shotgun (WGS) entry which is preliminary data.</text>
</comment>
<organism evidence="1 2">
    <name type="scientific">Marimonas arenosa</name>
    <dbReference type="NCBI Taxonomy" id="1795305"/>
    <lineage>
        <taxon>Bacteria</taxon>
        <taxon>Pseudomonadati</taxon>
        <taxon>Pseudomonadota</taxon>
        <taxon>Alphaproteobacteria</taxon>
        <taxon>Rhodobacterales</taxon>
        <taxon>Paracoccaceae</taxon>
        <taxon>Marimonas</taxon>
    </lineage>
</organism>
<evidence type="ECO:0000313" key="1">
    <source>
        <dbReference type="EMBL" id="MDQ2091907.1"/>
    </source>
</evidence>
<dbReference type="RefSeq" id="WP_306737209.1">
    <property type="nucleotide sequence ID" value="NZ_JANHAX010000006.1"/>
</dbReference>
<name>A0AAE3WHH2_9RHOB</name>
<keyword evidence="2" id="KW-1185">Reference proteome</keyword>
<reference evidence="1" key="2">
    <citation type="submission" date="2023-02" db="EMBL/GenBank/DDBJ databases">
        <title>'Rhodoalgimonas zhirmunskyi' gen. nov., isolated from a red alga.</title>
        <authorList>
            <person name="Nedashkovskaya O.I."/>
            <person name="Otstavnykh N.Y."/>
            <person name="Bystritskaya E.P."/>
            <person name="Balabanova L.A."/>
            <person name="Isaeva M.P."/>
        </authorList>
    </citation>
    <scope>NUCLEOTIDE SEQUENCE</scope>
    <source>
        <strain evidence="1">KCTC 52189</strain>
    </source>
</reference>
<evidence type="ECO:0000313" key="2">
    <source>
        <dbReference type="Proteomes" id="UP001226762"/>
    </source>
</evidence>
<dbReference type="Proteomes" id="UP001226762">
    <property type="component" value="Unassembled WGS sequence"/>
</dbReference>
<gene>
    <name evidence="1" type="ORF">NO357_18545</name>
</gene>